<accession>A0A066XEW7</accession>
<reference evidence="2" key="1">
    <citation type="journal article" date="2014" name="Genome Announc.">
        <title>Draft genome sequence of Colletotrichum sublineola, a destructive pathogen of cultivated sorghum.</title>
        <authorList>
            <person name="Baroncelli R."/>
            <person name="Sanz-Martin J.M."/>
            <person name="Rech G.E."/>
            <person name="Sukno S.A."/>
            <person name="Thon M.R."/>
        </authorList>
    </citation>
    <scope>NUCLEOTIDE SEQUENCE [LARGE SCALE GENOMIC DNA]</scope>
    <source>
        <strain evidence="2">TX430BB</strain>
    </source>
</reference>
<protein>
    <submittedName>
        <fullName evidence="1">Uncharacterized protein</fullName>
    </submittedName>
</protein>
<dbReference type="OMA" id="LGFNDRM"/>
<dbReference type="HOGENOM" id="CLU_927939_0_0_1"/>
<name>A0A066XEW7_COLSU</name>
<keyword evidence="2" id="KW-1185">Reference proteome</keyword>
<dbReference type="AlphaFoldDB" id="A0A066XEW7"/>
<dbReference type="OrthoDB" id="5343383at2759"/>
<evidence type="ECO:0000313" key="2">
    <source>
        <dbReference type="Proteomes" id="UP000027238"/>
    </source>
</evidence>
<gene>
    <name evidence="1" type="ORF">CSUB01_04260</name>
</gene>
<organism evidence="1 2">
    <name type="scientific">Colletotrichum sublineola</name>
    <name type="common">Sorghum anthracnose fungus</name>
    <dbReference type="NCBI Taxonomy" id="1173701"/>
    <lineage>
        <taxon>Eukaryota</taxon>
        <taxon>Fungi</taxon>
        <taxon>Dikarya</taxon>
        <taxon>Ascomycota</taxon>
        <taxon>Pezizomycotina</taxon>
        <taxon>Sordariomycetes</taxon>
        <taxon>Hypocreomycetidae</taxon>
        <taxon>Glomerellales</taxon>
        <taxon>Glomerellaceae</taxon>
        <taxon>Colletotrichum</taxon>
        <taxon>Colletotrichum graminicola species complex</taxon>
    </lineage>
</organism>
<evidence type="ECO:0000313" key="1">
    <source>
        <dbReference type="EMBL" id="KDN67497.1"/>
    </source>
</evidence>
<dbReference type="Proteomes" id="UP000027238">
    <property type="component" value="Unassembled WGS sequence"/>
</dbReference>
<dbReference type="EMBL" id="JMSE01000798">
    <property type="protein sequence ID" value="KDN67497.1"/>
    <property type="molecule type" value="Genomic_DNA"/>
</dbReference>
<dbReference type="eggNOG" id="ENOG502T5QS">
    <property type="taxonomic scope" value="Eukaryota"/>
</dbReference>
<comment type="caution">
    <text evidence="1">The sequence shown here is derived from an EMBL/GenBank/DDBJ whole genome shotgun (WGS) entry which is preliminary data.</text>
</comment>
<sequence length="299" mass="34918">MSTEASISQGQNPDSTYDRDAIVASIKRYYELLSKMVSIRPEHIAYPPEGGWGDDIIPLEKLQRLGFNDRMIDLVRHLPYITSYRPIFPSTQTINYFQNSFTEPDEDYQLEDPNLVGLWPLPEERIPQGIVPLSQPLKGDTLGTWWLLDTNTGRSRTGFRLGWESSYLTLRIAGELTVHDAYISRPADEIPEDEQWRTARPVPAVAYFDGLCEDMISLKMFPVPGDSNGSEWQVWQPKWMHAHQKWLDEAQEIYRKCRWPNLQRFQRQKCRKLLVEMQDRLTAEEREEQERRNAVATET</sequence>
<proteinExistence type="predicted"/>
<dbReference type="STRING" id="1173701.A0A066XEW7"/>